<reference evidence="2 3" key="1">
    <citation type="journal article" date="2015" name="Nature">
        <title>rRNA introns, odd ribosomes, and small enigmatic genomes across a large radiation of phyla.</title>
        <authorList>
            <person name="Brown C.T."/>
            <person name="Hug L.A."/>
            <person name="Thomas B.C."/>
            <person name="Sharon I."/>
            <person name="Castelle C.J."/>
            <person name="Singh A."/>
            <person name="Wilkins M.J."/>
            <person name="Williams K.H."/>
            <person name="Banfield J.F."/>
        </authorList>
    </citation>
    <scope>NUCLEOTIDE SEQUENCE [LARGE SCALE GENOMIC DNA]</scope>
</reference>
<gene>
    <name evidence="2" type="ORF">UT06_C0059G0001</name>
</gene>
<dbReference type="EMBL" id="LBVJ01000059">
    <property type="protein sequence ID" value="KKQ81567.1"/>
    <property type="molecule type" value="Genomic_DNA"/>
</dbReference>
<proteinExistence type="predicted"/>
<evidence type="ECO:0000313" key="2">
    <source>
        <dbReference type="EMBL" id="KKQ81567.1"/>
    </source>
</evidence>
<comment type="caution">
    <text evidence="2">The sequence shown here is derived from an EMBL/GenBank/DDBJ whole genome shotgun (WGS) entry which is preliminary data.</text>
</comment>
<feature type="compositionally biased region" description="Basic and acidic residues" evidence="1">
    <location>
        <begin position="49"/>
        <end position="64"/>
    </location>
</feature>
<evidence type="ECO:0000313" key="3">
    <source>
        <dbReference type="Proteomes" id="UP000034710"/>
    </source>
</evidence>
<evidence type="ECO:0000256" key="1">
    <source>
        <dbReference type="SAM" id="MobiDB-lite"/>
    </source>
</evidence>
<protein>
    <submittedName>
        <fullName evidence="2">Uncharacterized protein</fullName>
    </submittedName>
</protein>
<accession>A0A0G0KRX3</accession>
<name>A0A0G0KRX3_9BACT</name>
<sequence>MSEGPVSIEQPQETSSFGVEKAITVEALKEEVGRLKFDTFKQVIPQRNFDPHTGEDLRNDETKRLSSIKDTMTRQAEGDMSTALGIREEARYSKYTGTPIPEKQLDENGTPTLDSLNSRIGVFRSDIGILVEQAGRGGVYIPRFDGQTGEAIPQDSLRAFQEANRRQSTQRSEIDEDMEDLNRGTKALADMKRIRREDEEARRRHGLPPRN</sequence>
<dbReference type="AlphaFoldDB" id="A0A0G0KRX3"/>
<feature type="region of interest" description="Disordered" evidence="1">
    <location>
        <begin position="161"/>
        <end position="211"/>
    </location>
</feature>
<feature type="compositionally biased region" description="Basic and acidic residues" evidence="1">
    <location>
        <begin position="189"/>
        <end position="202"/>
    </location>
</feature>
<organism evidence="2 3">
    <name type="scientific">Candidatus Woesebacteria bacterium GW2011_GWA1_38_8</name>
    <dbReference type="NCBI Taxonomy" id="1618547"/>
    <lineage>
        <taxon>Bacteria</taxon>
        <taxon>Candidatus Woeseibacteriota</taxon>
    </lineage>
</organism>
<dbReference type="Proteomes" id="UP000034710">
    <property type="component" value="Unassembled WGS sequence"/>
</dbReference>
<feature type="region of interest" description="Disordered" evidence="1">
    <location>
        <begin position="47"/>
        <end position="82"/>
    </location>
</feature>